<feature type="non-terminal residue" evidence="1">
    <location>
        <position position="89"/>
    </location>
</feature>
<sequence>MVVLIEAAGFNKESRFSRQNEEYDENKLMQLHCELEKLTKENPISHNASQLLENNKFELDANSLITIDEGINFHYKNYKSVYECFEKNP</sequence>
<reference evidence="1 2" key="1">
    <citation type="submission" date="2021-06" db="EMBL/GenBank/DDBJ databases">
        <authorList>
            <person name="Kallberg Y."/>
            <person name="Tangrot J."/>
            <person name="Rosling A."/>
        </authorList>
    </citation>
    <scope>NUCLEOTIDE SEQUENCE [LARGE SCALE GENOMIC DNA]</scope>
    <source>
        <strain evidence="1 2">120-4 pot B 10/14</strain>
    </source>
</reference>
<evidence type="ECO:0000313" key="1">
    <source>
        <dbReference type="EMBL" id="CAG8739482.1"/>
    </source>
</evidence>
<gene>
    <name evidence="1" type="ORF">GMARGA_LOCUS15227</name>
</gene>
<comment type="caution">
    <text evidence="1">The sequence shown here is derived from an EMBL/GenBank/DDBJ whole genome shotgun (WGS) entry which is preliminary data.</text>
</comment>
<dbReference type="Proteomes" id="UP000789901">
    <property type="component" value="Unassembled WGS sequence"/>
</dbReference>
<accession>A0ABN7V947</accession>
<organism evidence="1 2">
    <name type="scientific">Gigaspora margarita</name>
    <dbReference type="NCBI Taxonomy" id="4874"/>
    <lineage>
        <taxon>Eukaryota</taxon>
        <taxon>Fungi</taxon>
        <taxon>Fungi incertae sedis</taxon>
        <taxon>Mucoromycota</taxon>
        <taxon>Glomeromycotina</taxon>
        <taxon>Glomeromycetes</taxon>
        <taxon>Diversisporales</taxon>
        <taxon>Gigasporaceae</taxon>
        <taxon>Gigaspora</taxon>
    </lineage>
</organism>
<evidence type="ECO:0000313" key="2">
    <source>
        <dbReference type="Proteomes" id="UP000789901"/>
    </source>
</evidence>
<name>A0ABN7V947_GIGMA</name>
<proteinExistence type="predicted"/>
<dbReference type="EMBL" id="CAJVQB010010398">
    <property type="protein sequence ID" value="CAG8739482.1"/>
    <property type="molecule type" value="Genomic_DNA"/>
</dbReference>
<keyword evidence="2" id="KW-1185">Reference proteome</keyword>
<protein>
    <submittedName>
        <fullName evidence="1">30774_t:CDS:1</fullName>
    </submittedName>
</protein>